<keyword evidence="3" id="KW-0238">DNA-binding</keyword>
<accession>A0A7W7NXE3</accession>
<feature type="compositionally biased region" description="Polar residues" evidence="1">
    <location>
        <begin position="16"/>
        <end position="28"/>
    </location>
</feature>
<dbReference type="PANTHER" id="PTHR33164:SF57">
    <property type="entry name" value="MARR-FAMILY TRANSCRIPTIONAL REGULATOR"/>
    <property type="match status" value="1"/>
</dbReference>
<dbReference type="GO" id="GO:0003700">
    <property type="term" value="F:DNA-binding transcription factor activity"/>
    <property type="evidence" value="ECO:0007669"/>
    <property type="project" value="InterPro"/>
</dbReference>
<dbReference type="InterPro" id="IPR000835">
    <property type="entry name" value="HTH_MarR-typ"/>
</dbReference>
<gene>
    <name evidence="3" type="ORF">HNO88_003644</name>
</gene>
<dbReference type="Gene3D" id="1.10.10.10">
    <property type="entry name" value="Winged helix-like DNA-binding domain superfamily/Winged helix DNA-binding domain"/>
    <property type="match status" value="1"/>
</dbReference>
<proteinExistence type="predicted"/>
<dbReference type="PANTHER" id="PTHR33164">
    <property type="entry name" value="TRANSCRIPTIONAL REGULATOR, MARR FAMILY"/>
    <property type="match status" value="1"/>
</dbReference>
<dbReference type="EMBL" id="JACHLR010000019">
    <property type="protein sequence ID" value="MBB4860301.1"/>
    <property type="molecule type" value="Genomic_DNA"/>
</dbReference>
<dbReference type="InterPro" id="IPR039422">
    <property type="entry name" value="MarR/SlyA-like"/>
</dbReference>
<protein>
    <submittedName>
        <fullName evidence="3">DNA-binding MarR family transcriptional regulator</fullName>
    </submittedName>
</protein>
<dbReference type="Pfam" id="PF12802">
    <property type="entry name" value="MarR_2"/>
    <property type="match status" value="1"/>
</dbReference>
<feature type="domain" description="HTH marR-type" evidence="2">
    <location>
        <begin position="59"/>
        <end position="161"/>
    </location>
</feature>
<name>A0A7W7NXE3_9SPHN</name>
<reference evidence="3 4" key="1">
    <citation type="submission" date="2020-08" db="EMBL/GenBank/DDBJ databases">
        <title>Functional genomics of gut bacteria from endangered species of beetles.</title>
        <authorList>
            <person name="Carlos-Shanley C."/>
        </authorList>
    </citation>
    <scope>NUCLEOTIDE SEQUENCE [LARGE SCALE GENOMIC DNA]</scope>
    <source>
        <strain evidence="3 4">S00245</strain>
    </source>
</reference>
<evidence type="ECO:0000259" key="2">
    <source>
        <dbReference type="SMART" id="SM00347"/>
    </source>
</evidence>
<evidence type="ECO:0000256" key="1">
    <source>
        <dbReference type="SAM" id="MobiDB-lite"/>
    </source>
</evidence>
<dbReference type="AlphaFoldDB" id="A0A7W7NXE3"/>
<dbReference type="InterPro" id="IPR036390">
    <property type="entry name" value="WH_DNA-bd_sf"/>
</dbReference>
<dbReference type="Proteomes" id="UP000555448">
    <property type="component" value="Unassembled WGS sequence"/>
</dbReference>
<evidence type="ECO:0000313" key="3">
    <source>
        <dbReference type="EMBL" id="MBB4860301.1"/>
    </source>
</evidence>
<dbReference type="GO" id="GO:0003677">
    <property type="term" value="F:DNA binding"/>
    <property type="evidence" value="ECO:0007669"/>
    <property type="project" value="UniProtKB-KW"/>
</dbReference>
<dbReference type="SMART" id="SM00347">
    <property type="entry name" value="HTH_MARR"/>
    <property type="match status" value="1"/>
</dbReference>
<dbReference type="InterPro" id="IPR036388">
    <property type="entry name" value="WH-like_DNA-bd_sf"/>
</dbReference>
<sequence>MPRRKIEAGPSGEAISPSQSPIRTPSQNEDTEAWRHSNMGRILNNAVNRFERRVAEILEDHGHGEARQSHFHLTRNLDRAGTITTELARRAGMTKQAMGQIVEQCELIGLVERVRDKRDGRAKVVRFTPAGLEWLDAFRSAVETAEQEMRSELGFLRTDAVAAALQTYGKDFDELGEGNSRNEL</sequence>
<dbReference type="SUPFAM" id="SSF46785">
    <property type="entry name" value="Winged helix' DNA-binding domain"/>
    <property type="match status" value="1"/>
</dbReference>
<keyword evidence="4" id="KW-1185">Reference proteome</keyword>
<comment type="caution">
    <text evidence="3">The sequence shown here is derived from an EMBL/GenBank/DDBJ whole genome shotgun (WGS) entry which is preliminary data.</text>
</comment>
<feature type="region of interest" description="Disordered" evidence="1">
    <location>
        <begin position="1"/>
        <end position="31"/>
    </location>
</feature>
<dbReference type="GO" id="GO:0006950">
    <property type="term" value="P:response to stress"/>
    <property type="evidence" value="ECO:0007669"/>
    <property type="project" value="TreeGrafter"/>
</dbReference>
<evidence type="ECO:0000313" key="4">
    <source>
        <dbReference type="Proteomes" id="UP000555448"/>
    </source>
</evidence>
<organism evidence="3 4">
    <name type="scientific">Novosphingobium chloroacetimidivorans</name>
    <dbReference type="NCBI Taxonomy" id="1428314"/>
    <lineage>
        <taxon>Bacteria</taxon>
        <taxon>Pseudomonadati</taxon>
        <taxon>Pseudomonadota</taxon>
        <taxon>Alphaproteobacteria</taxon>
        <taxon>Sphingomonadales</taxon>
        <taxon>Sphingomonadaceae</taxon>
        <taxon>Novosphingobium</taxon>
    </lineage>
</organism>